<evidence type="ECO:0000313" key="1">
    <source>
        <dbReference type="EMBL" id="MBL0388161.1"/>
    </source>
</evidence>
<gene>
    <name evidence="1" type="ORF">JJB07_16205</name>
</gene>
<accession>A0ABS1JD13</accession>
<sequence>MEDLEMYEPVSGLEDLIGILESLFSEAPVWVRLEMQEERGEIVHEHLLAQFASTFDLCDLVQSEAGEDVAMEFLFRETEEEAGGEPQSVTFPIDPQDIEVDLSPEEVTLTSRNFSLTLQRLSTLKR</sequence>
<dbReference type="Proteomes" id="UP000602284">
    <property type="component" value="Unassembled WGS sequence"/>
</dbReference>
<name>A0ABS1JD13_9BACL</name>
<evidence type="ECO:0000313" key="2">
    <source>
        <dbReference type="Proteomes" id="UP000602284"/>
    </source>
</evidence>
<dbReference type="RefSeq" id="WP_201636868.1">
    <property type="nucleotide sequence ID" value="NZ_JAEQNB010000005.1"/>
</dbReference>
<protein>
    <submittedName>
        <fullName evidence="1">Uncharacterized protein</fullName>
    </submittedName>
</protein>
<dbReference type="EMBL" id="JAEQNB010000005">
    <property type="protein sequence ID" value="MBL0388161.1"/>
    <property type="molecule type" value="Genomic_DNA"/>
</dbReference>
<comment type="caution">
    <text evidence="1">The sequence shown here is derived from an EMBL/GenBank/DDBJ whole genome shotgun (WGS) entry which is preliminary data.</text>
</comment>
<keyword evidence="2" id="KW-1185">Reference proteome</keyword>
<proteinExistence type="predicted"/>
<organism evidence="1 2">
    <name type="scientific">Tumebacillus amylolyticus</name>
    <dbReference type="NCBI Taxonomy" id="2801339"/>
    <lineage>
        <taxon>Bacteria</taxon>
        <taxon>Bacillati</taxon>
        <taxon>Bacillota</taxon>
        <taxon>Bacilli</taxon>
        <taxon>Bacillales</taxon>
        <taxon>Alicyclobacillaceae</taxon>
        <taxon>Tumebacillus</taxon>
    </lineage>
</organism>
<reference evidence="1 2" key="1">
    <citation type="submission" date="2021-01" db="EMBL/GenBank/DDBJ databases">
        <title>Tumebacillus sp. strain ITR2 16S ribosomal RNA gene Genome sequencing and assembly.</title>
        <authorList>
            <person name="Kang M."/>
        </authorList>
    </citation>
    <scope>NUCLEOTIDE SEQUENCE [LARGE SCALE GENOMIC DNA]</scope>
    <source>
        <strain evidence="1 2">ITR2</strain>
    </source>
</reference>